<accession>A0A0R2DTA6</accession>
<evidence type="ECO:0000313" key="3">
    <source>
        <dbReference type="Proteomes" id="UP000050961"/>
    </source>
</evidence>
<keyword evidence="1" id="KW-0812">Transmembrane</keyword>
<evidence type="ECO:0000313" key="2">
    <source>
        <dbReference type="EMBL" id="KRN07200.1"/>
    </source>
</evidence>
<feature type="transmembrane region" description="Helical" evidence="1">
    <location>
        <begin position="25"/>
        <end position="44"/>
    </location>
</feature>
<sequence>MWSLNEKNYLVVSFLLKPSWLTMRGFFYFVLKMLGFLFSNNCIFKYNDIKIFE</sequence>
<protein>
    <submittedName>
        <fullName evidence="2">Uncharacterized protein</fullName>
    </submittedName>
</protein>
<comment type="caution">
    <text evidence="2">The sequence shown here is derived from an EMBL/GenBank/DDBJ whole genome shotgun (WGS) entry which is preliminary data.</text>
</comment>
<proteinExistence type="predicted"/>
<dbReference type="AlphaFoldDB" id="A0A0R2DTA6"/>
<dbReference type="PATRIC" id="fig|1423806.3.peg.25"/>
<evidence type="ECO:0000256" key="1">
    <source>
        <dbReference type="SAM" id="Phobius"/>
    </source>
</evidence>
<dbReference type="STRING" id="1423806.FD15_GL000023"/>
<reference evidence="2 3" key="1">
    <citation type="journal article" date="2015" name="Genome Announc.">
        <title>Expanding the biotechnology potential of lactobacilli through comparative genomics of 213 strains and associated genera.</title>
        <authorList>
            <person name="Sun Z."/>
            <person name="Harris H.M."/>
            <person name="McCann A."/>
            <person name="Guo C."/>
            <person name="Argimon S."/>
            <person name="Zhang W."/>
            <person name="Yang X."/>
            <person name="Jeffery I.B."/>
            <person name="Cooney J.C."/>
            <person name="Kagawa T.F."/>
            <person name="Liu W."/>
            <person name="Song Y."/>
            <person name="Salvetti E."/>
            <person name="Wrobel A."/>
            <person name="Rasinkangas P."/>
            <person name="Parkhill J."/>
            <person name="Rea M.C."/>
            <person name="O'Sullivan O."/>
            <person name="Ritari J."/>
            <person name="Douillard F.P."/>
            <person name="Paul Ross R."/>
            <person name="Yang R."/>
            <person name="Briner A.E."/>
            <person name="Felis G.E."/>
            <person name="de Vos W.M."/>
            <person name="Barrangou R."/>
            <person name="Klaenhammer T.R."/>
            <person name="Caufield P.W."/>
            <person name="Cui Y."/>
            <person name="Zhang H."/>
            <person name="O'Toole P.W."/>
        </authorList>
    </citation>
    <scope>NUCLEOTIDE SEQUENCE [LARGE SCALE GENOMIC DNA]</scope>
    <source>
        <strain evidence="2 3">DSM 21376</strain>
    </source>
</reference>
<keyword evidence="1" id="KW-0472">Membrane</keyword>
<dbReference type="Proteomes" id="UP000050961">
    <property type="component" value="Unassembled WGS sequence"/>
</dbReference>
<name>A0A0R2DTA6_9LACO</name>
<dbReference type="EMBL" id="AYZF01000007">
    <property type="protein sequence ID" value="KRN07200.1"/>
    <property type="molecule type" value="Genomic_DNA"/>
</dbReference>
<keyword evidence="3" id="KW-1185">Reference proteome</keyword>
<keyword evidence="1" id="KW-1133">Transmembrane helix</keyword>
<gene>
    <name evidence="2" type="ORF">FD15_GL000023</name>
</gene>
<organism evidence="2 3">
    <name type="scientific">Liquorilactobacillus sucicola DSM 21376 = JCM 15457</name>
    <dbReference type="NCBI Taxonomy" id="1423806"/>
    <lineage>
        <taxon>Bacteria</taxon>
        <taxon>Bacillati</taxon>
        <taxon>Bacillota</taxon>
        <taxon>Bacilli</taxon>
        <taxon>Lactobacillales</taxon>
        <taxon>Lactobacillaceae</taxon>
        <taxon>Liquorilactobacillus</taxon>
    </lineage>
</organism>